<feature type="compositionally biased region" description="Acidic residues" evidence="1">
    <location>
        <begin position="85"/>
        <end position="99"/>
    </location>
</feature>
<comment type="caution">
    <text evidence="2">The sequence shown here is derived from an EMBL/GenBank/DDBJ whole genome shotgun (WGS) entry which is preliminary data.</text>
</comment>
<dbReference type="GO" id="GO:0016301">
    <property type="term" value="F:kinase activity"/>
    <property type="evidence" value="ECO:0007669"/>
    <property type="project" value="UniProtKB-KW"/>
</dbReference>
<dbReference type="AlphaFoldDB" id="A0A7J0H083"/>
<accession>A0A7J0H083</accession>
<keyword evidence="2" id="KW-0418">Kinase</keyword>
<dbReference type="OrthoDB" id="689803at2759"/>
<feature type="region of interest" description="Disordered" evidence="1">
    <location>
        <begin position="64"/>
        <end position="111"/>
    </location>
</feature>
<feature type="compositionally biased region" description="Polar residues" evidence="1">
    <location>
        <begin position="193"/>
        <end position="206"/>
    </location>
</feature>
<dbReference type="PANTHER" id="PTHR33929:SF1">
    <property type="entry name" value="MEMBRANE-ASSOCIATED KINASE REGULATOR 2-RELATED"/>
    <property type="match status" value="1"/>
</dbReference>
<evidence type="ECO:0000313" key="2">
    <source>
        <dbReference type="EMBL" id="GFZ16441.1"/>
    </source>
</evidence>
<dbReference type="GO" id="GO:0005886">
    <property type="term" value="C:plasma membrane"/>
    <property type="evidence" value="ECO:0007669"/>
    <property type="project" value="InterPro"/>
</dbReference>
<proteinExistence type="predicted"/>
<gene>
    <name evidence="2" type="ORF">Acr_25g0008500</name>
</gene>
<dbReference type="PANTHER" id="PTHR33929">
    <property type="entry name" value="MEMBRANE-ASSOCIATED KINASE REGULATOR 2-RELATED"/>
    <property type="match status" value="1"/>
</dbReference>
<feature type="region of interest" description="Disordered" evidence="1">
    <location>
        <begin position="188"/>
        <end position="215"/>
    </location>
</feature>
<dbReference type="EMBL" id="BJWL01000025">
    <property type="protein sequence ID" value="GFZ16441.1"/>
    <property type="molecule type" value="Genomic_DNA"/>
</dbReference>
<feature type="compositionally biased region" description="Basic and acidic residues" evidence="1">
    <location>
        <begin position="249"/>
        <end position="271"/>
    </location>
</feature>
<sequence length="360" mass="40373">MEAFTLLKFWRGADGGGNNLRSSTTCSTKILTAVSHHSTDTEDDNYDDDEGPFFDLEFTLDDGGEQAKHEDRDCTDDVVEGREDADVESDEGTDDEDEREEFKFSLSSGDPNLSLSPSDDLFFDGSESNAKPQVSLLKSATKFRVLMLKLKKSKAERPVSKHQNQSQSKFFTVKFKVEEAPIVSLFTRDHSSRSTNKSQKQQSSDESASDEKKLSKDVMQKYLKMVKPLYIRASKRHTGKMNSPPAKAAAEKSESEVRESSTRSEAKREKQGNLPAGLRVVCKHLGKSGSASEAAESTQAKRRDDSLWEQQDGIQSAILHCKRSFNASRDGAEKCSVESSFRFSFASKVTKQWKMQWQRK</sequence>
<reference evidence="2 3" key="1">
    <citation type="submission" date="2019-07" db="EMBL/GenBank/DDBJ databases">
        <title>De Novo Assembly of kiwifruit Actinidia rufa.</title>
        <authorList>
            <person name="Sugita-Konishi S."/>
            <person name="Sato K."/>
            <person name="Mori E."/>
            <person name="Abe Y."/>
            <person name="Kisaki G."/>
            <person name="Hamano K."/>
            <person name="Suezawa K."/>
            <person name="Otani M."/>
            <person name="Fukuda T."/>
            <person name="Manabe T."/>
            <person name="Gomi K."/>
            <person name="Tabuchi M."/>
            <person name="Akimitsu K."/>
            <person name="Kataoka I."/>
        </authorList>
    </citation>
    <scope>NUCLEOTIDE SEQUENCE [LARGE SCALE GENOMIC DNA]</scope>
    <source>
        <strain evidence="3">cv. Fuchu</strain>
    </source>
</reference>
<keyword evidence="2" id="KW-0808">Transferase</keyword>
<dbReference type="Proteomes" id="UP000585474">
    <property type="component" value="Unassembled WGS sequence"/>
</dbReference>
<evidence type="ECO:0000256" key="1">
    <source>
        <dbReference type="SAM" id="MobiDB-lite"/>
    </source>
</evidence>
<evidence type="ECO:0000313" key="3">
    <source>
        <dbReference type="Proteomes" id="UP000585474"/>
    </source>
</evidence>
<protein>
    <submittedName>
        <fullName evidence="2">Membrane-associated kinase regulator</fullName>
    </submittedName>
</protein>
<name>A0A7J0H083_9ERIC</name>
<keyword evidence="3" id="KW-1185">Reference proteome</keyword>
<dbReference type="InterPro" id="IPR039619">
    <property type="entry name" value="MAKR2/5"/>
</dbReference>
<organism evidence="2 3">
    <name type="scientific">Actinidia rufa</name>
    <dbReference type="NCBI Taxonomy" id="165716"/>
    <lineage>
        <taxon>Eukaryota</taxon>
        <taxon>Viridiplantae</taxon>
        <taxon>Streptophyta</taxon>
        <taxon>Embryophyta</taxon>
        <taxon>Tracheophyta</taxon>
        <taxon>Spermatophyta</taxon>
        <taxon>Magnoliopsida</taxon>
        <taxon>eudicotyledons</taxon>
        <taxon>Gunneridae</taxon>
        <taxon>Pentapetalae</taxon>
        <taxon>asterids</taxon>
        <taxon>Ericales</taxon>
        <taxon>Actinidiaceae</taxon>
        <taxon>Actinidia</taxon>
    </lineage>
</organism>
<feature type="region of interest" description="Disordered" evidence="1">
    <location>
        <begin position="233"/>
        <end position="309"/>
    </location>
</feature>